<name>A0A448YI74_BRENA</name>
<feature type="compositionally biased region" description="Basic and acidic residues" evidence="1">
    <location>
        <begin position="356"/>
        <end position="385"/>
    </location>
</feature>
<proteinExistence type="predicted"/>
<evidence type="ECO:0000313" key="3">
    <source>
        <dbReference type="Proteomes" id="UP000290900"/>
    </source>
</evidence>
<feature type="compositionally biased region" description="Acidic residues" evidence="1">
    <location>
        <begin position="81"/>
        <end position="95"/>
    </location>
</feature>
<evidence type="ECO:0000313" key="2">
    <source>
        <dbReference type="EMBL" id="VEU20629.1"/>
    </source>
</evidence>
<organism evidence="2 3">
    <name type="scientific">Brettanomyces naardenensis</name>
    <name type="common">Yeast</name>
    <dbReference type="NCBI Taxonomy" id="13370"/>
    <lineage>
        <taxon>Eukaryota</taxon>
        <taxon>Fungi</taxon>
        <taxon>Dikarya</taxon>
        <taxon>Ascomycota</taxon>
        <taxon>Saccharomycotina</taxon>
        <taxon>Pichiomycetes</taxon>
        <taxon>Pichiales</taxon>
        <taxon>Pichiaceae</taxon>
        <taxon>Brettanomyces</taxon>
    </lineage>
</organism>
<protein>
    <submittedName>
        <fullName evidence="2">DEKNAAC101416</fullName>
    </submittedName>
</protein>
<feature type="region of interest" description="Disordered" evidence="1">
    <location>
        <begin position="81"/>
        <end position="189"/>
    </location>
</feature>
<feature type="compositionally biased region" description="Basic and acidic residues" evidence="1">
    <location>
        <begin position="97"/>
        <end position="106"/>
    </location>
</feature>
<dbReference type="InParanoid" id="A0A448YI74"/>
<reference evidence="2 3" key="1">
    <citation type="submission" date="2018-12" db="EMBL/GenBank/DDBJ databases">
        <authorList>
            <person name="Tiukova I."/>
            <person name="Dainat J."/>
        </authorList>
    </citation>
    <scope>NUCLEOTIDE SEQUENCE [LARGE SCALE GENOMIC DNA]</scope>
</reference>
<feature type="compositionally biased region" description="Acidic residues" evidence="1">
    <location>
        <begin position="124"/>
        <end position="136"/>
    </location>
</feature>
<evidence type="ECO:0000256" key="1">
    <source>
        <dbReference type="SAM" id="MobiDB-lite"/>
    </source>
</evidence>
<dbReference type="Proteomes" id="UP000290900">
    <property type="component" value="Unassembled WGS sequence"/>
</dbReference>
<accession>A0A448YI74</accession>
<feature type="compositionally biased region" description="Acidic residues" evidence="1">
    <location>
        <begin position="107"/>
        <end position="117"/>
    </location>
</feature>
<dbReference type="EMBL" id="CAACVR010000005">
    <property type="protein sequence ID" value="VEU20629.1"/>
    <property type="molecule type" value="Genomic_DNA"/>
</dbReference>
<feature type="region of interest" description="Disordered" evidence="1">
    <location>
        <begin position="338"/>
        <end position="397"/>
    </location>
</feature>
<gene>
    <name evidence="2" type="ORF">BRENAR_LOCUS1364</name>
</gene>
<keyword evidence="3" id="KW-1185">Reference proteome</keyword>
<sequence length="421" mass="47473">MDGDEKALHFIVDPSALVYGGIGRIRQWFKDDKYHNRRAVYFVPRYTLLELDFLKKAFNSLIAMNARESVRFIDESISNYDDEGDGLEGLDDFESYNESKERREGDSDGADGGDSDGADVRDSDESDGGDSDDLDESSLYSRNMSSAYPPDVSSAYPPHASGLPQPSDLAPPSSLTHHSAPPYPPTFVLEDAESAGPEWKAASGYRKRTPLKSEFPSARSSERGAVGVFGSKLLGPFNGKEGIYGRTLVNSATIKETEIKNRKEVEDNEGDEKAIVPKRLKLLIRSSIQKVFIENRDRQRRIRWLVLCEDETTRIWLKCFDIEVKTLNEADTMLRGERAGVSDERRRGRSRGVSGEAKKAGQEKSLEKPSTRSPRSRDSRSEKYHPPHKRTTRRLCEDGVYRENFKEMKYAPRGQGELWSP</sequence>
<dbReference type="OrthoDB" id="5361617at2759"/>
<dbReference type="AlphaFoldDB" id="A0A448YI74"/>
<dbReference type="FunCoup" id="A0A448YI74">
    <property type="interactions" value="37"/>
</dbReference>